<dbReference type="EMBL" id="CP015055">
    <property type="protein sequence ID" value="QGN14335.1"/>
    <property type="molecule type" value="Genomic_DNA"/>
</dbReference>
<dbReference type="PANTHER" id="PTHR12069">
    <property type="entry name" value="DNA-DIRECTED RNA POLYMERASES III 80 KDA POLYPEPTIDE RNA POLYMERASE III SUBUNIT 5"/>
    <property type="match status" value="1"/>
</dbReference>
<gene>
    <name evidence="2" type="primary">RPC37</name>
    <name evidence="2" type="ORF">FIM1_995</name>
</gene>
<keyword evidence="2" id="KW-0804">Transcription</keyword>
<evidence type="ECO:0000313" key="3">
    <source>
        <dbReference type="Proteomes" id="UP000422736"/>
    </source>
</evidence>
<feature type="compositionally biased region" description="Low complexity" evidence="1">
    <location>
        <begin position="169"/>
        <end position="180"/>
    </location>
</feature>
<dbReference type="GO" id="GO:0000428">
    <property type="term" value="C:DNA-directed RNA polymerase complex"/>
    <property type="evidence" value="ECO:0007669"/>
    <property type="project" value="UniProtKB-KW"/>
</dbReference>
<dbReference type="Pfam" id="PF04801">
    <property type="entry name" value="RPC5"/>
    <property type="match status" value="1"/>
</dbReference>
<evidence type="ECO:0000256" key="1">
    <source>
        <dbReference type="SAM" id="MobiDB-lite"/>
    </source>
</evidence>
<keyword evidence="3" id="KW-1185">Reference proteome</keyword>
<feature type="compositionally biased region" description="Polar residues" evidence="1">
    <location>
        <begin position="181"/>
        <end position="193"/>
    </location>
</feature>
<sequence length="254" mass="28620">MSSGLFVADEDGDVSMNGAERDEKKVFAGEEEEEDPVVQEIPINLTTGPCPLHVLQFVNKPKKLSKNMEEHPPVAGVRYKEESHVWELDIPLNTQVFYDKEKAKEVWDNVELQSLSGVAVESDMQQYVGVMKEGQLYLVPVEKVAQMRPYFNYIDVQQKARKDDDSKRAAGAGSNNAKSNQVVTMSVKSSSEANQNRLGGALLAHKVAEEEEPKDLEWKEDTYEAFVEEITCKDSVRETLKPKDDEATYLSKLF</sequence>
<feature type="region of interest" description="Disordered" evidence="1">
    <location>
        <begin position="162"/>
        <end position="193"/>
    </location>
</feature>
<dbReference type="Proteomes" id="UP000422736">
    <property type="component" value="Chromosome 2"/>
</dbReference>
<feature type="compositionally biased region" description="Basic and acidic residues" evidence="1">
    <location>
        <begin position="19"/>
        <end position="28"/>
    </location>
</feature>
<protein>
    <submittedName>
        <fullName evidence="2">DNA-directed RNA polymerase III subunit rpc5</fullName>
    </submittedName>
</protein>
<evidence type="ECO:0000313" key="2">
    <source>
        <dbReference type="EMBL" id="QGN14335.1"/>
    </source>
</evidence>
<reference evidence="2 3" key="1">
    <citation type="submission" date="2016-03" db="EMBL/GenBank/DDBJ databases">
        <title>How can Kluyveromyces marxianus grow so fast - potential evolutionary course in Saccharomyces Complex revealed by comparative genomics.</title>
        <authorList>
            <person name="Mo W."/>
            <person name="Lu W."/>
            <person name="Yang X."/>
            <person name="Qi J."/>
            <person name="Lv H."/>
        </authorList>
    </citation>
    <scope>NUCLEOTIDE SEQUENCE [LARGE SCALE GENOMIC DNA]</scope>
    <source>
        <strain evidence="2 3">FIM1</strain>
    </source>
</reference>
<organism evidence="2 3">
    <name type="scientific">Kluyveromyces marxianus</name>
    <name type="common">Yeast</name>
    <name type="synonym">Candida kefyr</name>
    <dbReference type="NCBI Taxonomy" id="4911"/>
    <lineage>
        <taxon>Eukaryota</taxon>
        <taxon>Fungi</taxon>
        <taxon>Dikarya</taxon>
        <taxon>Ascomycota</taxon>
        <taxon>Saccharomycotina</taxon>
        <taxon>Saccharomycetes</taxon>
        <taxon>Saccharomycetales</taxon>
        <taxon>Saccharomycetaceae</taxon>
        <taxon>Kluyveromyces</taxon>
    </lineage>
</organism>
<accession>A0ABX6ESA1</accession>
<feature type="region of interest" description="Disordered" evidence="1">
    <location>
        <begin position="1"/>
        <end position="33"/>
    </location>
</feature>
<name>A0ABX6ESA1_KLUMA</name>
<dbReference type="InterPro" id="IPR006886">
    <property type="entry name" value="RNA_pol_III_Rpc5"/>
</dbReference>
<proteinExistence type="predicted"/>
<keyword evidence="2" id="KW-0240">DNA-directed RNA polymerase</keyword>
<dbReference type="PANTHER" id="PTHR12069:SF0">
    <property type="entry name" value="DNA-DIRECTED RNA POLYMERASE III SUBUNIT RPC5"/>
    <property type="match status" value="1"/>
</dbReference>